<keyword evidence="1" id="KW-0472">Membrane</keyword>
<dbReference type="InterPro" id="IPR036259">
    <property type="entry name" value="MFS_trans_sf"/>
</dbReference>
<dbReference type="EMBL" id="JBHSWD010000001">
    <property type="protein sequence ID" value="MFC6591567.1"/>
    <property type="molecule type" value="Genomic_DNA"/>
</dbReference>
<comment type="caution">
    <text evidence="2">The sequence shown here is derived from an EMBL/GenBank/DDBJ whole genome shotgun (WGS) entry which is preliminary data.</text>
</comment>
<evidence type="ECO:0000256" key="1">
    <source>
        <dbReference type="SAM" id="Phobius"/>
    </source>
</evidence>
<accession>A0ABW1YDK9</accession>
<organism evidence="2 3">
    <name type="scientific">Deinococcus lacus</name>
    <dbReference type="NCBI Taxonomy" id="392561"/>
    <lineage>
        <taxon>Bacteria</taxon>
        <taxon>Thermotogati</taxon>
        <taxon>Deinococcota</taxon>
        <taxon>Deinococci</taxon>
        <taxon>Deinococcales</taxon>
        <taxon>Deinococcaceae</taxon>
        <taxon>Deinococcus</taxon>
    </lineage>
</organism>
<evidence type="ECO:0000313" key="3">
    <source>
        <dbReference type="Proteomes" id="UP001596297"/>
    </source>
</evidence>
<keyword evidence="1" id="KW-1133">Transmembrane helix</keyword>
<dbReference type="RefSeq" id="WP_380082570.1">
    <property type="nucleotide sequence ID" value="NZ_JBHSWD010000001.1"/>
</dbReference>
<feature type="transmembrane region" description="Helical" evidence="1">
    <location>
        <begin position="9"/>
        <end position="34"/>
    </location>
</feature>
<keyword evidence="3" id="KW-1185">Reference proteome</keyword>
<dbReference type="Gene3D" id="1.20.1250.20">
    <property type="entry name" value="MFS general substrate transporter like domains"/>
    <property type="match status" value="1"/>
</dbReference>
<feature type="transmembrane region" description="Helical" evidence="1">
    <location>
        <begin position="78"/>
        <end position="104"/>
    </location>
</feature>
<evidence type="ECO:0008006" key="4">
    <source>
        <dbReference type="Google" id="ProtNLM"/>
    </source>
</evidence>
<reference evidence="3" key="1">
    <citation type="journal article" date="2019" name="Int. J. Syst. Evol. Microbiol.">
        <title>The Global Catalogue of Microorganisms (GCM) 10K type strain sequencing project: providing services to taxonomists for standard genome sequencing and annotation.</title>
        <authorList>
            <consortium name="The Broad Institute Genomics Platform"/>
            <consortium name="The Broad Institute Genome Sequencing Center for Infectious Disease"/>
            <person name="Wu L."/>
            <person name="Ma J."/>
        </authorList>
    </citation>
    <scope>NUCLEOTIDE SEQUENCE [LARGE SCALE GENOMIC DNA]</scope>
    <source>
        <strain evidence="3">CGMCC 1.15772</strain>
    </source>
</reference>
<sequence>MTWRFGRQIWLFLGASFSFGLAQAFTALFLNFYLRGLGLGPEWQGFLNALPALTLGLVGLPVALLARRISNARTIQIGAVLSTVGLGLLALASGPWLAVAGALFQGWEPLWWALLQLPLWQTTAMNAAA</sequence>
<name>A0ABW1YDK9_9DEIO</name>
<feature type="transmembrane region" description="Helical" evidence="1">
    <location>
        <begin position="46"/>
        <end position="66"/>
    </location>
</feature>
<dbReference type="SUPFAM" id="SSF103473">
    <property type="entry name" value="MFS general substrate transporter"/>
    <property type="match status" value="1"/>
</dbReference>
<keyword evidence="1" id="KW-0812">Transmembrane</keyword>
<dbReference type="Proteomes" id="UP001596297">
    <property type="component" value="Unassembled WGS sequence"/>
</dbReference>
<gene>
    <name evidence="2" type="ORF">ACFP81_05745</name>
</gene>
<proteinExistence type="predicted"/>
<protein>
    <recommendedName>
        <fullName evidence="4">MFS transporter</fullName>
    </recommendedName>
</protein>
<evidence type="ECO:0000313" key="2">
    <source>
        <dbReference type="EMBL" id="MFC6591567.1"/>
    </source>
</evidence>